<feature type="compositionally biased region" description="Low complexity" evidence="1">
    <location>
        <begin position="76"/>
        <end position="86"/>
    </location>
</feature>
<evidence type="ECO:0000256" key="1">
    <source>
        <dbReference type="SAM" id="MobiDB-lite"/>
    </source>
</evidence>
<feature type="region of interest" description="Disordered" evidence="1">
    <location>
        <begin position="65"/>
        <end position="112"/>
    </location>
</feature>
<proteinExistence type="predicted"/>
<gene>
    <name evidence="2" type="ORF">Tci_923541</name>
</gene>
<feature type="non-terminal residue" evidence="2">
    <location>
        <position position="1"/>
    </location>
</feature>
<comment type="caution">
    <text evidence="2">The sequence shown here is derived from an EMBL/GenBank/DDBJ whole genome shotgun (WGS) entry which is preliminary data.</text>
</comment>
<feature type="non-terminal residue" evidence="2">
    <location>
        <position position="112"/>
    </location>
</feature>
<feature type="compositionally biased region" description="Basic and acidic residues" evidence="1">
    <location>
        <begin position="101"/>
        <end position="112"/>
    </location>
</feature>
<feature type="compositionally biased region" description="Low complexity" evidence="1">
    <location>
        <begin position="18"/>
        <end position="45"/>
    </location>
</feature>
<evidence type="ECO:0000313" key="2">
    <source>
        <dbReference type="EMBL" id="GFD51572.1"/>
    </source>
</evidence>
<feature type="region of interest" description="Disordered" evidence="1">
    <location>
        <begin position="1"/>
        <end position="45"/>
    </location>
</feature>
<sequence length="112" mass="12101">AHRRTSRRDPTALHEPFARATTVRSARAARSDRSTTAPAGAAAAQSAYCAMQRFRSCCDWSDASTPPCRTDTGHPASSGNNPSSAPEESRCPKRLPPRNTLRADRPLRAAQL</sequence>
<dbReference type="AlphaFoldDB" id="A0A699WUW3"/>
<reference evidence="2" key="1">
    <citation type="journal article" date="2019" name="Sci. Rep.">
        <title>Draft genome of Tanacetum cinerariifolium, the natural source of mosquito coil.</title>
        <authorList>
            <person name="Yamashiro T."/>
            <person name="Shiraishi A."/>
            <person name="Satake H."/>
            <person name="Nakayama K."/>
        </authorList>
    </citation>
    <scope>NUCLEOTIDE SEQUENCE</scope>
</reference>
<name>A0A699WUW3_TANCI</name>
<organism evidence="2">
    <name type="scientific">Tanacetum cinerariifolium</name>
    <name type="common">Dalmatian daisy</name>
    <name type="synonym">Chrysanthemum cinerariifolium</name>
    <dbReference type="NCBI Taxonomy" id="118510"/>
    <lineage>
        <taxon>Eukaryota</taxon>
        <taxon>Viridiplantae</taxon>
        <taxon>Streptophyta</taxon>
        <taxon>Embryophyta</taxon>
        <taxon>Tracheophyta</taxon>
        <taxon>Spermatophyta</taxon>
        <taxon>Magnoliopsida</taxon>
        <taxon>eudicotyledons</taxon>
        <taxon>Gunneridae</taxon>
        <taxon>Pentapetalae</taxon>
        <taxon>asterids</taxon>
        <taxon>campanulids</taxon>
        <taxon>Asterales</taxon>
        <taxon>Asteraceae</taxon>
        <taxon>Asteroideae</taxon>
        <taxon>Anthemideae</taxon>
        <taxon>Anthemidinae</taxon>
        <taxon>Tanacetum</taxon>
    </lineage>
</organism>
<dbReference type="EMBL" id="BKCJ011771873">
    <property type="protein sequence ID" value="GFD51572.1"/>
    <property type="molecule type" value="Genomic_DNA"/>
</dbReference>
<protein>
    <submittedName>
        <fullName evidence="2">Uncharacterized protein</fullName>
    </submittedName>
</protein>
<accession>A0A699WUW3</accession>